<reference evidence="1 2" key="1">
    <citation type="journal article" date="2014" name="Nature">
        <title>The genome of the recently domesticated crop plant sugar beet (Beta vulgaris).</title>
        <authorList>
            <person name="Dohm J.C."/>
            <person name="Minoche A.E."/>
            <person name="Holtgrawe D."/>
            <person name="Capella-Gutierrez S."/>
            <person name="Zakrzewski F."/>
            <person name="Tafer H."/>
            <person name="Rupp O."/>
            <person name="Sorensen T.R."/>
            <person name="Stracke R."/>
            <person name="Reinhardt R."/>
            <person name="Goesmann A."/>
            <person name="Kraft T."/>
            <person name="Schulz B."/>
            <person name="Stadler P.F."/>
            <person name="Schmidt T."/>
            <person name="Gabaldon T."/>
            <person name="Lehrach H."/>
            <person name="Weisshaar B."/>
            <person name="Himmelbauer H."/>
        </authorList>
    </citation>
    <scope>NUCLEOTIDE SEQUENCE [LARGE SCALE GENOMIC DNA]</scope>
    <source>
        <tissue evidence="1">Taproot</tissue>
    </source>
</reference>
<evidence type="ECO:0000313" key="1">
    <source>
        <dbReference type="EMBL" id="KMS95279.1"/>
    </source>
</evidence>
<proteinExistence type="predicted"/>
<keyword evidence="2" id="KW-1185">Reference proteome</keyword>
<sequence length="267" mass="27738">MEPPSSFKDVLLSSSNVSNNATLAENVLSVAGASASLAGPVVGDALVADPVVPQFNPVRAGSKKNVVLSEGVDDSHPLVGIPESGPVNVSKGVVIKEPAEVPKAAGKTAASSFLPAIPGKTLPRTDTALDKGKGKLCVASPTVEISSDDEDSERLSSVLPISMVCPSMIETGVGDLGELDLPLVPALPPIKVFHTSHLFSESYYDDMLCEDEFAAALSPTGSAEKSGSGAFFLDLPHNDDDEIYICNKILEGKCYTIAYGMTVISHV</sequence>
<dbReference type="EMBL" id="KQ090491">
    <property type="protein sequence ID" value="KMS95279.1"/>
    <property type="molecule type" value="Genomic_DNA"/>
</dbReference>
<dbReference type="Gramene" id="KMS95279">
    <property type="protein sequence ID" value="KMS95279"/>
    <property type="gene ID" value="BVRB_009780"/>
</dbReference>
<name>A0A0J8B2D8_BETVV</name>
<dbReference type="Proteomes" id="UP000035740">
    <property type="component" value="Unassembled WGS sequence"/>
</dbReference>
<accession>A0A0J8B2D8</accession>
<dbReference type="AlphaFoldDB" id="A0A0J8B2D8"/>
<gene>
    <name evidence="1" type="ORF">BVRB_009780</name>
</gene>
<evidence type="ECO:0000313" key="2">
    <source>
        <dbReference type="Proteomes" id="UP000035740"/>
    </source>
</evidence>
<protein>
    <submittedName>
        <fullName evidence="1">Uncharacterized protein</fullName>
    </submittedName>
</protein>
<organism evidence="1 2">
    <name type="scientific">Beta vulgaris subsp. vulgaris</name>
    <name type="common">Beet</name>
    <dbReference type="NCBI Taxonomy" id="3555"/>
    <lineage>
        <taxon>Eukaryota</taxon>
        <taxon>Viridiplantae</taxon>
        <taxon>Streptophyta</taxon>
        <taxon>Embryophyta</taxon>
        <taxon>Tracheophyta</taxon>
        <taxon>Spermatophyta</taxon>
        <taxon>Magnoliopsida</taxon>
        <taxon>eudicotyledons</taxon>
        <taxon>Gunneridae</taxon>
        <taxon>Pentapetalae</taxon>
        <taxon>Caryophyllales</taxon>
        <taxon>Chenopodiaceae</taxon>
        <taxon>Betoideae</taxon>
        <taxon>Beta</taxon>
    </lineage>
</organism>